<dbReference type="KEGG" id="age:AA314_07812"/>
<reference evidence="2 4" key="2">
    <citation type="submission" date="2018-08" db="EMBL/GenBank/DDBJ databases">
        <title>Genomic Encyclopedia of Archaeal and Bacterial Type Strains, Phase II (KMG-II): from individual species to whole genera.</title>
        <authorList>
            <person name="Goeker M."/>
        </authorList>
    </citation>
    <scope>NUCLEOTIDE SEQUENCE [LARGE SCALE GENOMIC DNA]</scope>
    <source>
        <strain evidence="2 4">DSM 2261</strain>
    </source>
</reference>
<evidence type="ECO:0000313" key="3">
    <source>
        <dbReference type="Proteomes" id="UP000035579"/>
    </source>
</evidence>
<dbReference type="InterPro" id="IPR011990">
    <property type="entry name" value="TPR-like_helical_dom_sf"/>
</dbReference>
<reference evidence="1 3" key="1">
    <citation type="submission" date="2015-05" db="EMBL/GenBank/DDBJ databases">
        <title>Genome assembly of Archangium gephyra DSM 2261.</title>
        <authorList>
            <person name="Sharma G."/>
            <person name="Subramanian S."/>
        </authorList>
    </citation>
    <scope>NUCLEOTIDE SEQUENCE [LARGE SCALE GENOMIC DNA]</scope>
    <source>
        <strain evidence="1 3">DSM 2261</strain>
    </source>
</reference>
<organism evidence="1 3">
    <name type="scientific">Archangium gephyra</name>
    <dbReference type="NCBI Taxonomy" id="48"/>
    <lineage>
        <taxon>Bacteria</taxon>
        <taxon>Pseudomonadati</taxon>
        <taxon>Myxococcota</taxon>
        <taxon>Myxococcia</taxon>
        <taxon>Myxococcales</taxon>
        <taxon>Cystobacterineae</taxon>
        <taxon>Archangiaceae</taxon>
        <taxon>Archangium</taxon>
    </lineage>
</organism>
<dbReference type="Proteomes" id="UP000256345">
    <property type="component" value="Unassembled WGS sequence"/>
</dbReference>
<dbReference type="AlphaFoldDB" id="A0AAC8QFH5"/>
<gene>
    <name evidence="1" type="ORF">AA314_07812</name>
    <name evidence="2" type="ORF">ATI61_11071</name>
</gene>
<name>A0AAC8QFH5_9BACT</name>
<evidence type="ECO:0000313" key="4">
    <source>
        <dbReference type="Proteomes" id="UP000256345"/>
    </source>
</evidence>
<evidence type="ECO:0000313" key="2">
    <source>
        <dbReference type="EMBL" id="REG27064.1"/>
    </source>
</evidence>
<dbReference type="EMBL" id="QUMU01000010">
    <property type="protein sequence ID" value="REG27064.1"/>
    <property type="molecule type" value="Genomic_DNA"/>
</dbReference>
<dbReference type="RefSeq" id="WP_047859535.1">
    <property type="nucleotide sequence ID" value="NZ_CP011509.1"/>
</dbReference>
<dbReference type="Pfam" id="PF13374">
    <property type="entry name" value="TPR_10"/>
    <property type="match status" value="1"/>
</dbReference>
<dbReference type="PANTHER" id="PTHR46082:SF6">
    <property type="entry name" value="AAA+ ATPASE DOMAIN-CONTAINING PROTEIN-RELATED"/>
    <property type="match status" value="1"/>
</dbReference>
<dbReference type="SUPFAM" id="SSF48452">
    <property type="entry name" value="TPR-like"/>
    <property type="match status" value="2"/>
</dbReference>
<dbReference type="EMBL" id="CP011509">
    <property type="protein sequence ID" value="AKJ06186.1"/>
    <property type="molecule type" value="Genomic_DNA"/>
</dbReference>
<sequence length="665" mass="72296">MDEGLHEWQEKLRDAFESGNVLAVRRAAGALMNAREPLEPPREAPPPFTLGDELIHFDEGPRGERDEQAHRLLVQLASSPQASEAASTALFDGAFAAAEQAVKRGVQSSHHFVRRISRSFEEESQDLGRKERRVFEARLARWLHEGLVRNTGKEDPRSLWASERWANSLQETEPEASLALALELAELNGRVFGAGTPQAVRARLVCAQLALNGGQSAEALRQLEQALAVAGDGCEPLTALARRLQGCLQLELGQVEAGLRVLEALRVSRPKTALLKGITQRLGTSAEDPLAQAAQDLRANLGCGFILSADDFARHSTLAALVRLSLALERTGRHSQAGAVRQTYATWLTDAEQGARGEELLESLAKLLALNKEHGEAIQVWKRLVTRSLETRGASHETTRRARRALGEALETAGDFTGAAAALGALSDELLTAQAPDALEVRSQYASALLRAGQHDEARSVWEDLVARAAPGSEVHTRARLGAASALRLSGAHEQALAGFERLFHELQRAGKLASGQGSRVVDELLQLLLPRKDPRARGIQQAYLDATVEALVRLEQTNPPPALTQPGNDNPTVWKERHNLAVVLARLGELGEAEALLREQLARLEEAYGAQHPQVDHMRRSLHRVLHEAGKRPEAPAGAAAPSAAELEAPLVPFPHFFENESPR</sequence>
<evidence type="ECO:0000313" key="1">
    <source>
        <dbReference type="EMBL" id="AKJ06186.1"/>
    </source>
</evidence>
<dbReference type="InterPro" id="IPR053137">
    <property type="entry name" value="NLR-like"/>
</dbReference>
<keyword evidence="4" id="KW-1185">Reference proteome</keyword>
<accession>A0AAC8QFH5</accession>
<protein>
    <submittedName>
        <fullName evidence="2">Tetratricopeptide repeat protein</fullName>
    </submittedName>
</protein>
<dbReference type="Gene3D" id="1.25.40.10">
    <property type="entry name" value="Tetratricopeptide repeat domain"/>
    <property type="match status" value="2"/>
</dbReference>
<proteinExistence type="predicted"/>
<dbReference type="Proteomes" id="UP000035579">
    <property type="component" value="Chromosome"/>
</dbReference>
<dbReference type="PANTHER" id="PTHR46082">
    <property type="entry name" value="ATP/GTP-BINDING PROTEIN-RELATED"/>
    <property type="match status" value="1"/>
</dbReference>